<dbReference type="PANTHER" id="PTHR36698">
    <property type="entry name" value="BLL5892 PROTEIN"/>
    <property type="match status" value="1"/>
</dbReference>
<keyword evidence="1" id="KW-0812">Transmembrane</keyword>
<evidence type="ECO:0000259" key="2">
    <source>
        <dbReference type="Pfam" id="PF02470"/>
    </source>
</evidence>
<accession>A0A437M5G3</accession>
<comment type="caution">
    <text evidence="3">The sequence shown here is derived from an EMBL/GenBank/DDBJ whole genome shotgun (WGS) entry which is preliminary data.</text>
</comment>
<evidence type="ECO:0000313" key="3">
    <source>
        <dbReference type="EMBL" id="RVT92714.1"/>
    </source>
</evidence>
<reference evidence="3 4" key="1">
    <citation type="submission" date="2019-01" db="EMBL/GenBank/DDBJ databases">
        <authorList>
            <person name="Chen W.-M."/>
        </authorList>
    </citation>
    <scope>NUCLEOTIDE SEQUENCE [LARGE SCALE GENOMIC DNA]</scope>
    <source>
        <strain evidence="3 4">CCP-7</strain>
    </source>
</reference>
<organism evidence="3 4">
    <name type="scientific">Sphingomonas crocodyli</name>
    <dbReference type="NCBI Taxonomy" id="1979270"/>
    <lineage>
        <taxon>Bacteria</taxon>
        <taxon>Pseudomonadati</taxon>
        <taxon>Pseudomonadota</taxon>
        <taxon>Alphaproteobacteria</taxon>
        <taxon>Sphingomonadales</taxon>
        <taxon>Sphingomonadaceae</taxon>
        <taxon>Sphingomonas</taxon>
    </lineage>
</organism>
<proteinExistence type="predicted"/>
<dbReference type="PANTHER" id="PTHR36698:SF2">
    <property type="entry name" value="MCE_MLAD DOMAIN-CONTAINING PROTEIN"/>
    <property type="match status" value="1"/>
</dbReference>
<feature type="transmembrane region" description="Helical" evidence="1">
    <location>
        <begin position="7"/>
        <end position="29"/>
    </location>
</feature>
<dbReference type="RefSeq" id="WP_127740596.1">
    <property type="nucleotide sequence ID" value="NZ_SACN01000001.1"/>
</dbReference>
<name>A0A437M5G3_9SPHN</name>
<evidence type="ECO:0000313" key="4">
    <source>
        <dbReference type="Proteomes" id="UP000282971"/>
    </source>
</evidence>
<dbReference type="OrthoDB" id="9808689at2"/>
<protein>
    <submittedName>
        <fullName evidence="3">MCE family protein</fullName>
    </submittedName>
</protein>
<keyword evidence="4" id="KW-1185">Reference proteome</keyword>
<gene>
    <name evidence="3" type="ORF">EOD43_01980</name>
</gene>
<keyword evidence="1" id="KW-1133">Transmembrane helix</keyword>
<dbReference type="InterPro" id="IPR003399">
    <property type="entry name" value="Mce/MlaD"/>
</dbReference>
<feature type="domain" description="Mce/MlaD" evidence="2">
    <location>
        <begin position="45"/>
        <end position="113"/>
    </location>
</feature>
<evidence type="ECO:0000256" key="1">
    <source>
        <dbReference type="SAM" id="Phobius"/>
    </source>
</evidence>
<dbReference type="Proteomes" id="UP000282971">
    <property type="component" value="Unassembled WGS sequence"/>
</dbReference>
<sequence>METRSNHVLVGGVVLAMLVALLAFTVWLANFTAVSEQKFDIFFKSSIDGLAKGSAVNFSGVPVGKVEKIQLMPESPEFVRVRISVQNEAPILQGTTATIAGVGFTGVSQINLDGAIKGAPPITQAGPYGVPVIPTKPGALGELLSSAPELLQRLSALTERLTLLLNDKNQKSITGILGNVDRLSNDLANRGPEIAAALAETKTAVQQVGVAAGQIATLAESTNNVMNRDVGPAMQNLNKATQSAQHTIETLDMAITDARPGLKSFSTQTVPNINQLVRNLAEMSESLGAISGKLEKGGAGALIGGNSKLPDYKPGK</sequence>
<keyword evidence="1" id="KW-0472">Membrane</keyword>
<dbReference type="AlphaFoldDB" id="A0A437M5G3"/>
<dbReference type="EMBL" id="SACN01000001">
    <property type="protein sequence ID" value="RVT92714.1"/>
    <property type="molecule type" value="Genomic_DNA"/>
</dbReference>
<dbReference type="Pfam" id="PF02470">
    <property type="entry name" value="MlaD"/>
    <property type="match status" value="1"/>
</dbReference>